<feature type="signal peptide" evidence="2">
    <location>
        <begin position="1"/>
        <end position="15"/>
    </location>
</feature>
<reference evidence="4" key="1">
    <citation type="submission" date="2024-04" db="EMBL/GenBank/DDBJ databases">
        <title>Salinicola lusitanus LLJ914,a marine bacterium isolated from the Okinawa Trough.</title>
        <authorList>
            <person name="Li J."/>
        </authorList>
    </citation>
    <scope>NUCLEOTIDE SEQUENCE [LARGE SCALE GENOMIC DNA]</scope>
</reference>
<comment type="caution">
    <text evidence="3">The sequence shown here is derived from an EMBL/GenBank/DDBJ whole genome shotgun (WGS) entry which is preliminary data.</text>
</comment>
<protein>
    <recommendedName>
        <fullName evidence="5">Secreted protein</fullName>
    </recommendedName>
</protein>
<sequence length="261" mass="28986">MFWLLSLVQVMMCVGNEERSMVAVEAVGVPVCERLFDPVFDLVVNSLLNSRISLIEIVVGLQLLPLLLPASLSLSLSSTFGSGRTDTLRITPRAPKTTSAPACTLYAHTRNADEKWKQPSYFRGPCLTLSKPSHPSVPPLYVPRISRRFIQCFSDCQVEHLWLAVCVYIRPSVNDYTVCVLVEPGVVWAYGAARAGGRVETRERRAGDGWRCLCGGGGEMYSGEPVERKEGRKQGRERSEMGDHWVLAEGYGRRQEGFSSC</sequence>
<dbReference type="AlphaFoldDB" id="A0AAW0PZ87"/>
<dbReference type="EMBL" id="JBBPFD010000003">
    <property type="protein sequence ID" value="KAK7933551.1"/>
    <property type="molecule type" value="Genomic_DNA"/>
</dbReference>
<dbReference type="Proteomes" id="UP001460270">
    <property type="component" value="Unassembled WGS sequence"/>
</dbReference>
<evidence type="ECO:0008006" key="5">
    <source>
        <dbReference type="Google" id="ProtNLM"/>
    </source>
</evidence>
<gene>
    <name evidence="3" type="ORF">WMY93_004447</name>
</gene>
<keyword evidence="4" id="KW-1185">Reference proteome</keyword>
<feature type="compositionally biased region" description="Basic and acidic residues" evidence="1">
    <location>
        <begin position="225"/>
        <end position="243"/>
    </location>
</feature>
<proteinExistence type="predicted"/>
<accession>A0AAW0PZ87</accession>
<feature type="region of interest" description="Disordered" evidence="1">
    <location>
        <begin position="224"/>
        <end position="243"/>
    </location>
</feature>
<evidence type="ECO:0000313" key="3">
    <source>
        <dbReference type="EMBL" id="KAK7933551.1"/>
    </source>
</evidence>
<organism evidence="3 4">
    <name type="scientific">Mugilogobius chulae</name>
    <name type="common">yellowstripe goby</name>
    <dbReference type="NCBI Taxonomy" id="88201"/>
    <lineage>
        <taxon>Eukaryota</taxon>
        <taxon>Metazoa</taxon>
        <taxon>Chordata</taxon>
        <taxon>Craniata</taxon>
        <taxon>Vertebrata</taxon>
        <taxon>Euteleostomi</taxon>
        <taxon>Actinopterygii</taxon>
        <taxon>Neopterygii</taxon>
        <taxon>Teleostei</taxon>
        <taxon>Neoteleostei</taxon>
        <taxon>Acanthomorphata</taxon>
        <taxon>Gobiaria</taxon>
        <taxon>Gobiiformes</taxon>
        <taxon>Gobioidei</taxon>
        <taxon>Gobiidae</taxon>
        <taxon>Gobionellinae</taxon>
        <taxon>Mugilogobius</taxon>
    </lineage>
</organism>
<name>A0AAW0PZ87_9GOBI</name>
<evidence type="ECO:0000256" key="1">
    <source>
        <dbReference type="SAM" id="MobiDB-lite"/>
    </source>
</evidence>
<evidence type="ECO:0000256" key="2">
    <source>
        <dbReference type="SAM" id="SignalP"/>
    </source>
</evidence>
<keyword evidence="2" id="KW-0732">Signal</keyword>
<feature type="chain" id="PRO_5043452202" description="Secreted protein" evidence="2">
    <location>
        <begin position="16"/>
        <end position="261"/>
    </location>
</feature>
<evidence type="ECO:0000313" key="4">
    <source>
        <dbReference type="Proteomes" id="UP001460270"/>
    </source>
</evidence>